<dbReference type="SUPFAM" id="SSF51735">
    <property type="entry name" value="NAD(P)-binding Rossmann-fold domains"/>
    <property type="match status" value="1"/>
</dbReference>
<reference evidence="4" key="1">
    <citation type="journal article" date="2019" name="Int. J. Syst. Evol. Microbiol.">
        <title>The Global Catalogue of Microorganisms (GCM) 10K type strain sequencing project: providing services to taxonomists for standard genome sequencing and annotation.</title>
        <authorList>
            <consortium name="The Broad Institute Genomics Platform"/>
            <consortium name="The Broad Institute Genome Sequencing Center for Infectious Disease"/>
            <person name="Wu L."/>
            <person name="Ma J."/>
        </authorList>
    </citation>
    <scope>NUCLEOTIDE SEQUENCE [LARGE SCALE GENOMIC DNA]</scope>
    <source>
        <strain evidence="4">KCTC 42143</strain>
    </source>
</reference>
<dbReference type="Gene3D" id="3.30.360.10">
    <property type="entry name" value="Dihydrodipicolinate Reductase, domain 2"/>
    <property type="match status" value="1"/>
</dbReference>
<dbReference type="RefSeq" id="WP_058919173.1">
    <property type="nucleotide sequence ID" value="NZ_JBHSQC010000015.1"/>
</dbReference>
<evidence type="ECO:0000313" key="4">
    <source>
        <dbReference type="Proteomes" id="UP001597285"/>
    </source>
</evidence>
<dbReference type="InterPro" id="IPR048477">
    <property type="entry name" value="YceM-like_C"/>
</dbReference>
<accession>A0ABW4NK30</accession>
<evidence type="ECO:0000259" key="1">
    <source>
        <dbReference type="Pfam" id="PF01408"/>
    </source>
</evidence>
<name>A0ABW4NK30_9LACT</name>
<feature type="domain" description="Gfo/Idh/MocA-like oxidoreductase N-terminal" evidence="1">
    <location>
        <begin position="2"/>
        <end position="120"/>
    </location>
</feature>
<proteinExistence type="predicted"/>
<dbReference type="Proteomes" id="UP001597285">
    <property type="component" value="Unassembled WGS sequence"/>
</dbReference>
<gene>
    <name evidence="3" type="ORF">ACFSBK_02700</name>
</gene>
<keyword evidence="4" id="KW-1185">Reference proteome</keyword>
<dbReference type="SUPFAM" id="SSF55347">
    <property type="entry name" value="Glyceraldehyde-3-phosphate dehydrogenase-like, C-terminal domain"/>
    <property type="match status" value="1"/>
</dbReference>
<dbReference type="InterPro" id="IPR036291">
    <property type="entry name" value="NAD(P)-bd_dom_sf"/>
</dbReference>
<dbReference type="PANTHER" id="PTHR43708">
    <property type="entry name" value="CONSERVED EXPRESSED OXIDOREDUCTASE (EUROFUNG)"/>
    <property type="match status" value="1"/>
</dbReference>
<dbReference type="InterPro" id="IPR051317">
    <property type="entry name" value="Gfo/Idh/MocA_oxidoreduct"/>
</dbReference>
<evidence type="ECO:0000259" key="2">
    <source>
        <dbReference type="Pfam" id="PF21378"/>
    </source>
</evidence>
<dbReference type="Gene3D" id="3.40.50.720">
    <property type="entry name" value="NAD(P)-binding Rossmann-like Domain"/>
    <property type="match status" value="1"/>
</dbReference>
<protein>
    <submittedName>
        <fullName evidence="3">Gfo/Idh/MocA family protein</fullName>
    </submittedName>
</protein>
<comment type="caution">
    <text evidence="3">The sequence shown here is derived from an EMBL/GenBank/DDBJ whole genome shotgun (WGS) entry which is preliminary data.</text>
</comment>
<dbReference type="PANTHER" id="PTHR43708:SF4">
    <property type="entry name" value="OXIDOREDUCTASE YCEM-RELATED"/>
    <property type="match status" value="1"/>
</dbReference>
<dbReference type="Pfam" id="PF21378">
    <property type="entry name" value="YceM-like_C"/>
    <property type="match status" value="1"/>
</dbReference>
<dbReference type="InterPro" id="IPR000683">
    <property type="entry name" value="Gfo/Idh/MocA-like_OxRdtase_N"/>
</dbReference>
<organism evidence="3 4">
    <name type="scientific">Carnobacterium antarcticum</name>
    <dbReference type="NCBI Taxonomy" id="2126436"/>
    <lineage>
        <taxon>Bacteria</taxon>
        <taxon>Bacillati</taxon>
        <taxon>Bacillota</taxon>
        <taxon>Bacilli</taxon>
        <taxon>Lactobacillales</taxon>
        <taxon>Carnobacteriaceae</taxon>
        <taxon>Carnobacterium</taxon>
    </lineage>
</organism>
<sequence>MLKVGVIGLGGIAQKAYLPVTMAMQNEVEWHLYTRDQEKLSQIGQQYGVSHLYPSIEALLESGIEAAFVHTATHTHAAIVRQLLENGIHVYVDKPISEELEEVEALMALAKQKGLLLVAGFNRRFAPMIQKLKEVPDKNMLFVQKTKPNSSGTVKFAVYDMFIHVVDTALYLLDGPVTVTSYQVTEENGELKNCILHLATATTVCVASMNYVSGANHESVEVHSPTGMHRVVNLTDYQSDIAGKQTVEPFGDWEPTLEKRGFAPLIRLFLAAVQSGENPVSLESTLLSHQLCHQIISGE</sequence>
<dbReference type="Pfam" id="PF01408">
    <property type="entry name" value="GFO_IDH_MocA"/>
    <property type="match status" value="1"/>
</dbReference>
<feature type="domain" description="YceM-like C-terminal" evidence="2">
    <location>
        <begin position="127"/>
        <end position="239"/>
    </location>
</feature>
<evidence type="ECO:0000313" key="3">
    <source>
        <dbReference type="EMBL" id="MFD1798769.1"/>
    </source>
</evidence>
<dbReference type="EMBL" id="JBHUFF010000008">
    <property type="protein sequence ID" value="MFD1798769.1"/>
    <property type="molecule type" value="Genomic_DNA"/>
</dbReference>